<dbReference type="Proteomes" id="UP000239002">
    <property type="component" value="Unassembled WGS sequence"/>
</dbReference>
<gene>
    <name evidence="2" type="ORF">LY01_01448</name>
</gene>
<evidence type="ECO:0008006" key="4">
    <source>
        <dbReference type="Google" id="ProtNLM"/>
    </source>
</evidence>
<evidence type="ECO:0000313" key="3">
    <source>
        <dbReference type="Proteomes" id="UP000239002"/>
    </source>
</evidence>
<protein>
    <recommendedName>
        <fullName evidence="4">Lipoprotein</fullName>
    </recommendedName>
</protein>
<reference evidence="2 3" key="1">
    <citation type="submission" date="2018-02" db="EMBL/GenBank/DDBJ databases">
        <title>Genomic Encyclopedia of Archaeal and Bacterial Type Strains, Phase II (KMG-II): from individual species to whole genera.</title>
        <authorList>
            <person name="Goeker M."/>
        </authorList>
    </citation>
    <scope>NUCLEOTIDE SEQUENCE [LARGE SCALE GENOMIC DNA]</scope>
    <source>
        <strain evidence="2 3">DSM 16809</strain>
    </source>
</reference>
<dbReference type="PROSITE" id="PS51257">
    <property type="entry name" value="PROKAR_LIPOPROTEIN"/>
    <property type="match status" value="1"/>
</dbReference>
<proteinExistence type="predicted"/>
<dbReference type="EMBL" id="PTJE01000002">
    <property type="protein sequence ID" value="PPK95855.1"/>
    <property type="molecule type" value="Genomic_DNA"/>
</dbReference>
<comment type="caution">
    <text evidence="2">The sequence shown here is derived from an EMBL/GenBank/DDBJ whole genome shotgun (WGS) entry which is preliminary data.</text>
</comment>
<dbReference type="AlphaFoldDB" id="A0A2S6INW0"/>
<name>A0A2S6INW0_9FLAO</name>
<sequence>MIYFGKQKIMKYIFVILLLTLTSSCKQQEDNKSINIESTKKEETTPLRISKDSINTSFPIQIENEKGFIKIFGQRQFKNNQLISSNFTISIADIPKYLLVQNIEKESFKISDTDLKKTDTINMNNFVIKNIKFEFVRANTLYFNAVLQNPLNKREIVGRFNLFYQTNKKGRVYGWIVDEIRAATITNN</sequence>
<evidence type="ECO:0000256" key="1">
    <source>
        <dbReference type="SAM" id="SignalP"/>
    </source>
</evidence>
<organism evidence="2 3">
    <name type="scientific">Nonlabens xylanidelens</name>
    <dbReference type="NCBI Taxonomy" id="191564"/>
    <lineage>
        <taxon>Bacteria</taxon>
        <taxon>Pseudomonadati</taxon>
        <taxon>Bacteroidota</taxon>
        <taxon>Flavobacteriia</taxon>
        <taxon>Flavobacteriales</taxon>
        <taxon>Flavobacteriaceae</taxon>
        <taxon>Nonlabens</taxon>
    </lineage>
</organism>
<keyword evidence="1" id="KW-0732">Signal</keyword>
<feature type="chain" id="PRO_5015510157" description="Lipoprotein" evidence="1">
    <location>
        <begin position="28"/>
        <end position="188"/>
    </location>
</feature>
<keyword evidence="3" id="KW-1185">Reference proteome</keyword>
<feature type="signal peptide" evidence="1">
    <location>
        <begin position="1"/>
        <end position="27"/>
    </location>
</feature>
<accession>A0A2S6INW0</accession>
<evidence type="ECO:0000313" key="2">
    <source>
        <dbReference type="EMBL" id="PPK95855.1"/>
    </source>
</evidence>